<sequence length="2619" mass="284952">MHTKAPPSTTDIEHPIAVRLEWYMTIFYRFVGVHSFLLFAFSSTNHSSSLFPLPSSPVLPSLSSPFAPLHERRSHLPIHIHKSVLCALSHLRSSVVQQSHLRGRARPENTLHLHASVGGFTLRHTSHTSPKSNVAPSLMPTYPSTSGIRASTSFSKIADLSSSRDGIYTARRSSSEDSEPITHPTPKIKTMSKGALLSPSSSSQSSTSFTTSMTSYCTSTAFSDGNKTTAPDLSLHNRDPPSATESFPPTPIERSVSPSRCRHTYGSSCRDTFTSQSLETSGSIMPDSGTPQPGLKTLPLEPLFFGDYLFPENPCLQDLRQVFLLDKSSKQKDFHQSLQLHAHLMGLALAARVSRGLDLAYDHAHDAFKNKQRPDRRNEFVTSFNYAYDETERILHHALAHPQPRPSFLDMMSQSSSTAILAFLHRIRTDPTILAIAFKNLQSQELDGLLLPERSPALAHTQAHFGHRHTRERGNSMHTTSSQHQAPANSIHKQQPQGAIPNFVNNQDIVHIILGNLFGPPNFEREHILRAKVVQTIFVTLLTEKKGERLMTEMLERYVTHSEWQHNSVVKAPFEKTLLALIQKGEQILAGFTDEELNANTHPLTASSSQNHHLQHLHHHHQSLGRMASVPVMKAPLDDSTIPASNQQGSGHHDSSASAKTVESRASLPELTARQAVVEDFFTEACLRIVDALKEFSPPGLMQLSQMIFAELDNSAKSYASLIIVVKFFFYRFMNKCIAYPETYGMMQEVFVSEKQRQRILFTTHQRLYRHVTNILNPVPGWESRSLIIDTRIRESIDGFVSLFSASSSANGNISSQYTLNPVAELSTSAPVPAASSRPSRTGIPGTKASETIPYLLLCPSDFTTLLYFVCPQLRTTHPGFSSHSSSTSMTRSSSFNGKSVPITRQRTSSETPPTYPAAMKSAAAASGASAGSSSTATGAIHPPGVARAHKRASPSFSFFSGATSSLPFKAKPPPPLTLEKYPTAPAGDSSYHGSTFLTLSGIKPGQAALPQTATVEVTSSSGIAAASSSCILPSDSKTPSSAANSTTPTSSSAVKSVVPAPTPKHWNDEILMPDLKAAIQELRKIQPGFMKESPWAVTHSSLTPLREPWALVYVEYGDAPNDPHAGGSDQDDGARKNSPYAETALALAPSCMAMAMETSSMGGSSRIVTVTKPMLVDQVMDSAGGHDHTASSLGIDLEVDESDTDSIISSEDKSLAKTTHYLTSEDKGMSILRVNSSQILSSGDRSGSRSVPEQGSARHGEHPVRVRNDDGRTPAMRRTATDRAWKIRIRQTVHSEADMPEEVITVARSIFKILREFDLATSNEFPESQFGYPSTGERDHRIIQSLLVQGIEQARLFGNHGAAIGFHHSLRVLESSPILRQLDSSKLIYLLAMPIKHRLEHRAGRARSRTMWESFAHSWHMRLVSAIERKRENISALRIKMYYQTCVRTSRSFDRSFGVVVSLSRSNKAALRRYQPSEEWECQHGSCNDLEMSRGIECDPAIRKDTCEDHSSHRSDTENTTGSHGDKSSKRYSVNNGLHAHALRTAKVRRSSFSSYIDNVTSRSFGSHSYLESSLGHLKEKEQATFSSSYNPTHQGMLWGNSNSNSSNSGSQTAASGSLGDAIDLPSDFNMDTREVEAVQRWIQDTGIHNFLPGEDNFLRFCMEVESVVRAIGLGGTGIHGAGIPQTVGTISSSGSDFFIKEVAKFNGQFVAGMGPTDVIVQTKSGSTSGVAEFIVNSLKNGHIASPLPTPTGTHFFSTTSTASSAASTNGPANSGSSYGSQSSPTSLHSPVNGIPSGGKSKAMLRQILHNNNQGSPEAIPSLLDDPTSIYATPVGPTYALYNPPYSITTHGTSSYSGSSAPGGAPSTVSPHQMTHLPKDMTEFLRRMQLRLTSFVLSEWLELFGEVETDRWFVEFMDEMRINRKAEDGAESVTDEQEDCLSAADANQDGDFLPANQMDLRDKPSATDNGLHHRSPETFASVRVAVEAPESARRMSVAKSSFASGELAGPLGVNSSWRGPSDDLNSLSAAKGYSEDKQQRQLGFQPESAARFDTERKRPVSHAAHSTTPKAESSVRNVSSFSSIRRESLNHPLAQEECPSQPRPGHSGRSLLDTHVRSLGERRALKPVMASSAEPYDLAEAFQSTIDRFSQTSSPYQKLGHLYALVQLIAASLSYPDSCTTGGAAIADSQQETARESHTADGSRPLSSHSRASFANKTVLEEFPPSPRAFTPGTDAIVSEIEKLMRQGSILRPRNLLRDLQLIATFVPGSILDLRDDGKAFWDMTVAISGLKGDVIEYVVKKGTQFVEVEESTRTSQENERSGCRPMPHDDDDDERTRMAEAVRLFTIGAKESHAVAQRELAILYMSLPTLPSTSTPPLGYLRADGSPLVGQIGRVPSPITISTSRFGKPPLRTNTPPPPSPMGTSFLGKSVGTASIPIKQKPRHQHSSSGSGSSFGSGVLNGLGIMSGLGSFTGSSSMGSGGSEGPNNSSTASLHQQQLHQTEFADGHHDVEHYHEVHQTGRQSASGAVCMVSQCSNGSLHPNQYQQQQQQRHQQQQHSSSQNAGHPPNSSGPDKFNPENVAAAMHWFSLAAAQGDQFSINYLKHKETAGGMLSNIQ</sequence>
<feature type="region of interest" description="Disordered" evidence="1">
    <location>
        <begin position="1751"/>
        <end position="1801"/>
    </location>
</feature>
<feature type="region of interest" description="Disordered" evidence="1">
    <location>
        <begin position="2476"/>
        <end position="2500"/>
    </location>
</feature>
<feature type="region of interest" description="Disordered" evidence="1">
    <location>
        <begin position="168"/>
        <end position="209"/>
    </location>
</feature>
<feature type="compositionally biased region" description="Low complexity" evidence="1">
    <location>
        <begin position="2546"/>
        <end position="2564"/>
    </location>
</feature>
<feature type="compositionally biased region" description="Polar residues" evidence="1">
    <location>
        <begin position="642"/>
        <end position="661"/>
    </location>
</feature>
<evidence type="ECO:0000256" key="1">
    <source>
        <dbReference type="SAM" id="MobiDB-lite"/>
    </source>
</evidence>
<feature type="compositionally biased region" description="Low complexity" evidence="1">
    <location>
        <begin position="1037"/>
        <end position="1060"/>
    </location>
</feature>
<feature type="region of interest" description="Disordered" evidence="1">
    <location>
        <begin position="602"/>
        <end position="621"/>
    </location>
</feature>
<name>A0A9P8CZ28_MORAP</name>
<feature type="region of interest" description="Disordered" evidence="1">
    <location>
        <begin position="228"/>
        <end position="264"/>
    </location>
</feature>
<feature type="region of interest" description="Disordered" evidence="1">
    <location>
        <begin position="2541"/>
        <end position="2580"/>
    </location>
</feature>
<feature type="region of interest" description="Disordered" evidence="1">
    <location>
        <begin position="879"/>
        <end position="948"/>
    </location>
</feature>
<feature type="region of interest" description="Disordered" evidence="1">
    <location>
        <begin position="2034"/>
        <end position="2079"/>
    </location>
</feature>
<feature type="region of interest" description="Disordered" evidence="1">
    <location>
        <begin position="2092"/>
        <end position="2111"/>
    </location>
</feature>
<feature type="compositionally biased region" description="Low complexity" evidence="1">
    <location>
        <begin position="882"/>
        <end position="895"/>
    </location>
</feature>
<feature type="compositionally biased region" description="Low complexity" evidence="1">
    <location>
        <begin position="1752"/>
        <end position="1788"/>
    </location>
</feature>
<evidence type="ECO:0000313" key="2">
    <source>
        <dbReference type="EMBL" id="KAG9325117.1"/>
    </source>
</evidence>
<feature type="compositionally biased region" description="Basic and acidic residues" evidence="1">
    <location>
        <begin position="1507"/>
        <end position="1518"/>
    </location>
</feature>
<organism evidence="2 3">
    <name type="scientific">Mortierella alpina</name>
    <name type="common">Oleaginous fungus</name>
    <name type="synonym">Mortierella renispora</name>
    <dbReference type="NCBI Taxonomy" id="64518"/>
    <lineage>
        <taxon>Eukaryota</taxon>
        <taxon>Fungi</taxon>
        <taxon>Fungi incertae sedis</taxon>
        <taxon>Mucoromycota</taxon>
        <taxon>Mortierellomycotina</taxon>
        <taxon>Mortierellomycetes</taxon>
        <taxon>Mortierellales</taxon>
        <taxon>Mortierellaceae</taxon>
        <taxon>Mortierella</taxon>
    </lineage>
</organism>
<feature type="compositionally biased region" description="Polar residues" evidence="1">
    <location>
        <begin position="1239"/>
        <end position="1254"/>
    </location>
</feature>
<feature type="region of interest" description="Disordered" evidence="1">
    <location>
        <begin position="2311"/>
        <end position="2336"/>
    </location>
</feature>
<feature type="compositionally biased region" description="Low complexity" evidence="1">
    <location>
        <begin position="1853"/>
        <end position="1872"/>
    </location>
</feature>
<feature type="compositionally biased region" description="Low complexity" evidence="1">
    <location>
        <begin position="922"/>
        <end position="940"/>
    </location>
</feature>
<accession>A0A9P8CZ28</accession>
<feature type="region of interest" description="Disordered" evidence="1">
    <location>
        <begin position="1239"/>
        <end position="1275"/>
    </location>
</feature>
<reference evidence="2" key="1">
    <citation type="submission" date="2021-07" db="EMBL/GenBank/DDBJ databases">
        <title>Draft genome of Mortierella alpina, strain LL118, isolated from an aspen leaf litter sample.</title>
        <authorList>
            <person name="Yang S."/>
            <person name="Vinatzer B.A."/>
        </authorList>
    </citation>
    <scope>NUCLEOTIDE SEQUENCE</scope>
    <source>
        <strain evidence="2">LL118</strain>
    </source>
</reference>
<feature type="compositionally biased region" description="Polar residues" evidence="1">
    <location>
        <begin position="903"/>
        <end position="913"/>
    </location>
</feature>
<feature type="region of interest" description="Disordered" evidence="1">
    <location>
        <begin position="1031"/>
        <end position="1061"/>
    </location>
</feature>
<comment type="caution">
    <text evidence="2">The sequence shown here is derived from an EMBL/GenBank/DDBJ whole genome shotgun (WGS) entry which is preliminary data.</text>
</comment>
<feature type="region of interest" description="Disordered" evidence="1">
    <location>
        <begin position="1598"/>
        <end position="1619"/>
    </location>
</feature>
<dbReference type="Gene3D" id="1.10.506.10">
    <property type="entry name" value="GTPase Activation - p120gap, domain 1"/>
    <property type="match status" value="1"/>
</dbReference>
<dbReference type="Proteomes" id="UP000717515">
    <property type="component" value="Unassembled WGS sequence"/>
</dbReference>
<feature type="compositionally biased region" description="Basic and acidic residues" evidence="1">
    <location>
        <begin position="2312"/>
        <end position="2336"/>
    </location>
</feature>
<feature type="region of interest" description="Disordered" evidence="1">
    <location>
        <begin position="638"/>
        <end position="663"/>
    </location>
</feature>
<proteinExistence type="predicted"/>
<feature type="region of interest" description="Disordered" evidence="1">
    <location>
        <begin position="1507"/>
        <end position="1533"/>
    </location>
</feature>
<dbReference type="EMBL" id="JAIFTL010000048">
    <property type="protein sequence ID" value="KAG9325117.1"/>
    <property type="molecule type" value="Genomic_DNA"/>
</dbReference>
<feature type="compositionally biased region" description="Polar residues" evidence="1">
    <location>
        <begin position="476"/>
        <end position="499"/>
    </location>
</feature>
<evidence type="ECO:0000313" key="3">
    <source>
        <dbReference type="Proteomes" id="UP000717515"/>
    </source>
</evidence>
<feature type="region of interest" description="Disordered" evidence="1">
    <location>
        <begin position="2401"/>
        <end position="2432"/>
    </location>
</feature>
<feature type="compositionally biased region" description="Low complexity" evidence="1">
    <location>
        <begin position="1601"/>
        <end position="1612"/>
    </location>
</feature>
<dbReference type="PANTHER" id="PTHR42064:SF1">
    <property type="entry name" value="YALI0F28677P"/>
    <property type="match status" value="1"/>
</dbReference>
<feature type="compositionally biased region" description="Low complexity" evidence="1">
    <location>
        <begin position="198"/>
        <end position="209"/>
    </location>
</feature>
<feature type="compositionally biased region" description="Basic and acidic residues" evidence="1">
    <location>
        <begin position="1960"/>
        <end position="1977"/>
    </location>
</feature>
<feature type="region of interest" description="Disordered" evidence="1">
    <location>
        <begin position="1946"/>
        <end position="1977"/>
    </location>
</feature>
<dbReference type="InterPro" id="IPR008936">
    <property type="entry name" value="Rho_GTPase_activation_prot"/>
</dbReference>
<feature type="region of interest" description="Disordered" evidence="1">
    <location>
        <begin position="470"/>
        <end position="499"/>
    </location>
</feature>
<gene>
    <name evidence="2" type="ORF">KVV02_006779</name>
</gene>
<protein>
    <submittedName>
        <fullName evidence="2">Uncharacterized protein</fullName>
    </submittedName>
</protein>
<feature type="region of interest" description="Disordered" evidence="1">
    <location>
        <begin position="1853"/>
        <end position="1873"/>
    </location>
</feature>
<feature type="region of interest" description="Disordered" evidence="1">
    <location>
        <begin position="2188"/>
        <end position="2212"/>
    </location>
</feature>
<feature type="compositionally biased region" description="Basic and acidic residues" evidence="1">
    <location>
        <begin position="1257"/>
        <end position="1273"/>
    </location>
</feature>
<dbReference type="PANTHER" id="PTHR42064">
    <property type="entry name" value="YALI0F28677P"/>
    <property type="match status" value="1"/>
</dbReference>